<comment type="caution">
    <text evidence="1">The sequence shown here is derived from an EMBL/GenBank/DDBJ whole genome shotgun (WGS) entry which is preliminary data.</text>
</comment>
<proteinExistence type="predicted"/>
<keyword evidence="2" id="KW-1185">Reference proteome</keyword>
<dbReference type="Proteomes" id="UP000041601">
    <property type="component" value="Unassembled WGS sequence"/>
</dbReference>
<name>A0ABM9SFY0_YEREN</name>
<accession>A0ABM9SFY0</accession>
<evidence type="ECO:0000313" key="2">
    <source>
        <dbReference type="Proteomes" id="UP000041601"/>
    </source>
</evidence>
<sequence>MSKKTELVINGVPMMSSEEIATLTGKNKSDVHVDIWNILKQLYDLDKDDGKNHHIKNQKVVIINGVIINIDGRGYISEFLLDRRHTEILISGYDVKRRAAIIDRWHSLETGEAQPRLESPQPQQTVVSMNDNILSLARVVAEATASATMKAVIDIVGIQTYQPAVEPVAAIAPPAPEALQVSHHSPDNEQSEYALVSDLSWACGLSDAACRRLATFSNLPTCMTNGDRGHLLIHRDLFMTVAQSLLDESTPPTGKLKRWKHPEFGGFTLRLKSESHTGETK</sequence>
<dbReference type="RefSeq" id="WP_050156828.1">
    <property type="nucleotide sequence ID" value="NZ_CPXJ01000063.1"/>
</dbReference>
<protein>
    <submittedName>
        <fullName evidence="1">Phage regulatory protein Rha (Phage_pRha)</fullName>
    </submittedName>
</protein>
<organism evidence="1 2">
    <name type="scientific">Yersinia enterocolitica</name>
    <dbReference type="NCBI Taxonomy" id="630"/>
    <lineage>
        <taxon>Bacteria</taxon>
        <taxon>Pseudomonadati</taxon>
        <taxon>Pseudomonadota</taxon>
        <taxon>Gammaproteobacteria</taxon>
        <taxon>Enterobacterales</taxon>
        <taxon>Yersiniaceae</taxon>
        <taxon>Yersinia</taxon>
    </lineage>
</organism>
<reference evidence="1 2" key="1">
    <citation type="submission" date="2015-03" db="EMBL/GenBank/DDBJ databases">
        <authorList>
            <consortium name="Pathogen Informatics"/>
            <person name="Murphy D."/>
        </authorList>
    </citation>
    <scope>NUCLEOTIDE SEQUENCE [LARGE SCALE GENOMIC DNA]</scope>
    <source>
        <strain evidence="1 2">IP05342</strain>
    </source>
</reference>
<evidence type="ECO:0000313" key="1">
    <source>
        <dbReference type="EMBL" id="CNE51176.1"/>
    </source>
</evidence>
<dbReference type="EMBL" id="CPXJ01000063">
    <property type="protein sequence ID" value="CNE51176.1"/>
    <property type="molecule type" value="Genomic_DNA"/>
</dbReference>
<gene>
    <name evidence="1" type="ORF">ERS137959_03985</name>
</gene>